<evidence type="ECO:0000313" key="2">
    <source>
        <dbReference type="Proteomes" id="UP000323506"/>
    </source>
</evidence>
<name>A0A5D2EJU5_GOSDA</name>
<accession>A0A5D2EJU5</accession>
<evidence type="ECO:0000313" key="1">
    <source>
        <dbReference type="EMBL" id="TYG93487.1"/>
    </source>
</evidence>
<protein>
    <submittedName>
        <fullName evidence="1">Uncharacterized protein</fullName>
    </submittedName>
</protein>
<gene>
    <name evidence="1" type="ORF">ES288_A11G114600v1</name>
</gene>
<dbReference type="AlphaFoldDB" id="A0A5D2EJU5"/>
<proteinExistence type="predicted"/>
<keyword evidence="2" id="KW-1185">Reference proteome</keyword>
<dbReference type="EMBL" id="CM017698">
    <property type="protein sequence ID" value="TYG93487.1"/>
    <property type="molecule type" value="Genomic_DNA"/>
</dbReference>
<dbReference type="Proteomes" id="UP000323506">
    <property type="component" value="Chromosome A11"/>
</dbReference>
<organism evidence="1 2">
    <name type="scientific">Gossypium darwinii</name>
    <name type="common">Darwin's cotton</name>
    <name type="synonym">Gossypium barbadense var. darwinii</name>
    <dbReference type="NCBI Taxonomy" id="34276"/>
    <lineage>
        <taxon>Eukaryota</taxon>
        <taxon>Viridiplantae</taxon>
        <taxon>Streptophyta</taxon>
        <taxon>Embryophyta</taxon>
        <taxon>Tracheophyta</taxon>
        <taxon>Spermatophyta</taxon>
        <taxon>Magnoliopsida</taxon>
        <taxon>eudicotyledons</taxon>
        <taxon>Gunneridae</taxon>
        <taxon>Pentapetalae</taxon>
        <taxon>rosids</taxon>
        <taxon>malvids</taxon>
        <taxon>Malvales</taxon>
        <taxon>Malvaceae</taxon>
        <taxon>Malvoideae</taxon>
        <taxon>Gossypium</taxon>
    </lineage>
</organism>
<sequence length="46" mass="5433">MLTQFPHTLHHVRPILSLWVSLFTQPIHYNISWPCSPTSIFLAVRF</sequence>
<reference evidence="1 2" key="1">
    <citation type="submission" date="2019-06" db="EMBL/GenBank/DDBJ databases">
        <title>WGS assembly of Gossypium darwinii.</title>
        <authorList>
            <person name="Chen Z.J."/>
            <person name="Sreedasyam A."/>
            <person name="Ando A."/>
            <person name="Song Q."/>
            <person name="De L."/>
            <person name="Hulse-Kemp A."/>
            <person name="Ding M."/>
            <person name="Ye W."/>
            <person name="Kirkbride R."/>
            <person name="Jenkins J."/>
            <person name="Plott C."/>
            <person name="Lovell J."/>
            <person name="Lin Y.-M."/>
            <person name="Vaughn R."/>
            <person name="Liu B."/>
            <person name="Li W."/>
            <person name="Simpson S."/>
            <person name="Scheffler B."/>
            <person name="Saski C."/>
            <person name="Grover C."/>
            <person name="Hu G."/>
            <person name="Conover J."/>
            <person name="Carlson J."/>
            <person name="Shu S."/>
            <person name="Boston L."/>
            <person name="Williams M."/>
            <person name="Peterson D."/>
            <person name="Mcgee K."/>
            <person name="Jones D."/>
            <person name="Wendel J."/>
            <person name="Stelly D."/>
            <person name="Grimwood J."/>
            <person name="Schmutz J."/>
        </authorList>
    </citation>
    <scope>NUCLEOTIDE SEQUENCE [LARGE SCALE GENOMIC DNA]</scope>
    <source>
        <strain evidence="1">1808015.09</strain>
    </source>
</reference>